<feature type="binding site" evidence="3">
    <location>
        <position position="79"/>
    </location>
    <ligand>
        <name>5-phospho-alpha-D-ribose 1-diphosphate</name>
        <dbReference type="ChEBI" id="CHEBI:58017"/>
    </ligand>
</feature>
<feature type="binding site" evidence="3">
    <location>
        <position position="91"/>
    </location>
    <ligand>
        <name>Mg(2+)</name>
        <dbReference type="ChEBI" id="CHEBI:18420"/>
        <label>1</label>
    </ligand>
</feature>
<sequence>MKTILNKLINHEVLTKEEAKNVLINISSGEYNPSQISAFLTVFMMRSITIEELIGFREALSELCIRIDLSDYNTIDLVGTGGDGKDTFNISTLASFVTAGAGIKVTKHGNYGVSSITGSSNVMEALGVKFSNDPDFLEKCVDKAGICILHAPLFHPAMKHVGPLRKELAVRTIFNILGPLINPSFPKNQLLGVFNLELARMYAYLYQNTDSNFTIVHALDGYDEISLTGPTKIITHSTEGMLNPEDFGVKLIKQSDIKGGETVAESAEIFTKIISGNGTEAQNKVVCANAAMAIATVTKCSPLEGFEQAKESLLSGKGLNALNKLKELSK</sequence>
<evidence type="ECO:0000256" key="2">
    <source>
        <dbReference type="ARBA" id="ARBA00022679"/>
    </source>
</evidence>
<dbReference type="Gene3D" id="1.20.970.10">
    <property type="entry name" value="Transferase, Pyrimidine Nucleoside Phosphorylase, Chain C"/>
    <property type="match status" value="1"/>
</dbReference>
<dbReference type="Proteomes" id="UP000655016">
    <property type="component" value="Unassembled WGS sequence"/>
</dbReference>
<name>A0ABQ1U750_9FLAO</name>
<feature type="domain" description="Glycosyl transferase family 3 N-terminal" evidence="5">
    <location>
        <begin position="2"/>
        <end position="62"/>
    </location>
</feature>
<comment type="caution">
    <text evidence="3">Lacks conserved residue(s) required for the propagation of feature annotation.</text>
</comment>
<keyword evidence="7" id="KW-1185">Reference proteome</keyword>
<keyword evidence="3" id="KW-0028">Amino-acid biosynthesis</keyword>
<dbReference type="SUPFAM" id="SSF52418">
    <property type="entry name" value="Nucleoside phosphorylase/phosphoribosyltransferase catalytic domain"/>
    <property type="match status" value="1"/>
</dbReference>
<keyword evidence="1 3" id="KW-0328">Glycosyltransferase</keyword>
<feature type="binding site" evidence="3">
    <location>
        <position position="110"/>
    </location>
    <ligand>
        <name>anthranilate</name>
        <dbReference type="ChEBI" id="CHEBI:16567"/>
        <label>1</label>
    </ligand>
</feature>
<dbReference type="InterPro" id="IPR005940">
    <property type="entry name" value="Anthranilate_Pribosyl_Tfrase"/>
</dbReference>
<keyword evidence="3" id="KW-0822">Tryptophan biosynthesis</keyword>
<dbReference type="InterPro" id="IPR036320">
    <property type="entry name" value="Glycosyl_Trfase_fam3_N_dom_sf"/>
</dbReference>
<dbReference type="InterPro" id="IPR035902">
    <property type="entry name" value="Nuc_phospho_transferase"/>
</dbReference>
<evidence type="ECO:0000313" key="6">
    <source>
        <dbReference type="EMBL" id="GGF11730.1"/>
    </source>
</evidence>
<protein>
    <recommendedName>
        <fullName evidence="3">Anthranilate phosphoribosyltransferase</fullName>
        <ecNumber evidence="3">2.4.2.18</ecNumber>
    </recommendedName>
</protein>
<feature type="binding site" evidence="3">
    <location>
        <begin position="82"/>
        <end position="83"/>
    </location>
    <ligand>
        <name>5-phospho-alpha-D-ribose 1-diphosphate</name>
        <dbReference type="ChEBI" id="CHEBI:58017"/>
    </ligand>
</feature>
<feature type="domain" description="Glycosyl transferase family 3" evidence="4">
    <location>
        <begin position="72"/>
        <end position="317"/>
    </location>
</feature>
<feature type="binding site" evidence="3">
    <location>
        <position position="119"/>
    </location>
    <ligand>
        <name>5-phospho-alpha-D-ribose 1-diphosphate</name>
        <dbReference type="ChEBI" id="CHEBI:58017"/>
    </ligand>
</feature>
<dbReference type="PANTHER" id="PTHR43285:SF2">
    <property type="entry name" value="ANTHRANILATE PHOSPHORIBOSYLTRANSFERASE"/>
    <property type="match status" value="1"/>
</dbReference>
<proteinExistence type="inferred from homology"/>
<dbReference type="NCBIfam" id="TIGR01245">
    <property type="entry name" value="trpD"/>
    <property type="match status" value="1"/>
</dbReference>
<dbReference type="EC" id="2.4.2.18" evidence="3"/>
<comment type="catalytic activity">
    <reaction evidence="3">
        <text>N-(5-phospho-beta-D-ribosyl)anthranilate + diphosphate = 5-phospho-alpha-D-ribose 1-diphosphate + anthranilate</text>
        <dbReference type="Rhea" id="RHEA:11768"/>
        <dbReference type="ChEBI" id="CHEBI:16567"/>
        <dbReference type="ChEBI" id="CHEBI:18277"/>
        <dbReference type="ChEBI" id="CHEBI:33019"/>
        <dbReference type="ChEBI" id="CHEBI:58017"/>
        <dbReference type="EC" id="2.4.2.18"/>
    </reaction>
</comment>
<dbReference type="InterPro" id="IPR000312">
    <property type="entry name" value="Glycosyl_Trfase_fam3"/>
</dbReference>
<organism evidence="6 7">
    <name type="scientific">Flavobacterium limi</name>
    <dbReference type="NCBI Taxonomy" id="2045105"/>
    <lineage>
        <taxon>Bacteria</taxon>
        <taxon>Pseudomonadati</taxon>
        <taxon>Bacteroidota</taxon>
        <taxon>Flavobacteriia</taxon>
        <taxon>Flavobacteriales</taxon>
        <taxon>Flavobacteriaceae</taxon>
        <taxon>Flavobacterium</taxon>
    </lineage>
</organism>
<keyword evidence="3" id="KW-0479">Metal-binding</keyword>
<feature type="binding site" evidence="3">
    <location>
        <position position="87"/>
    </location>
    <ligand>
        <name>5-phospho-alpha-D-ribose 1-diphosphate</name>
        <dbReference type="ChEBI" id="CHEBI:58017"/>
    </ligand>
</feature>
<feature type="binding site" evidence="3">
    <location>
        <position position="165"/>
    </location>
    <ligand>
        <name>anthranilate</name>
        <dbReference type="ChEBI" id="CHEBI:16567"/>
        <label>2</label>
    </ligand>
</feature>
<evidence type="ECO:0000259" key="5">
    <source>
        <dbReference type="Pfam" id="PF02885"/>
    </source>
</evidence>
<feature type="binding site" evidence="3">
    <location>
        <position position="224"/>
    </location>
    <ligand>
        <name>Mg(2+)</name>
        <dbReference type="ChEBI" id="CHEBI:18420"/>
        <label>2</label>
    </ligand>
</feature>
<comment type="cofactor">
    <cofactor evidence="3">
        <name>Mg(2+)</name>
        <dbReference type="ChEBI" id="CHEBI:18420"/>
    </cofactor>
    <text evidence="3">Binds 2 magnesium ions per monomer.</text>
</comment>
<keyword evidence="2 3" id="KW-0808">Transferase</keyword>
<comment type="function">
    <text evidence="3">Catalyzes the transfer of the phosphoribosyl group of 5-phosphorylribose-1-pyrophosphate (PRPP) to anthranilate to yield N-(5'-phosphoribosyl)-anthranilate (PRA).</text>
</comment>
<dbReference type="Pfam" id="PF00591">
    <property type="entry name" value="Glycos_transf_3"/>
    <property type="match status" value="1"/>
</dbReference>
<accession>A0ABQ1U750</accession>
<dbReference type="Gene3D" id="3.40.1030.10">
    <property type="entry name" value="Nucleoside phosphorylase/phosphoribosyltransferase catalytic domain"/>
    <property type="match status" value="1"/>
</dbReference>
<comment type="pathway">
    <text evidence="3">Amino-acid biosynthesis; L-tryptophan biosynthesis; L-tryptophan from chorismate: step 2/5.</text>
</comment>
<dbReference type="GO" id="GO:0016757">
    <property type="term" value="F:glycosyltransferase activity"/>
    <property type="evidence" value="ECO:0007669"/>
    <property type="project" value="UniProtKB-KW"/>
</dbReference>
<feature type="binding site" evidence="3">
    <location>
        <position position="79"/>
    </location>
    <ligand>
        <name>anthranilate</name>
        <dbReference type="ChEBI" id="CHEBI:16567"/>
        <label>1</label>
    </ligand>
</feature>
<comment type="similarity">
    <text evidence="3">Belongs to the anthranilate phosphoribosyltransferase family.</text>
</comment>
<reference evidence="7" key="1">
    <citation type="journal article" date="2019" name="Int. J. Syst. Evol. Microbiol.">
        <title>The Global Catalogue of Microorganisms (GCM) 10K type strain sequencing project: providing services to taxonomists for standard genome sequencing and annotation.</title>
        <authorList>
            <consortium name="The Broad Institute Genomics Platform"/>
            <consortium name="The Broad Institute Genome Sequencing Center for Infectious Disease"/>
            <person name="Wu L."/>
            <person name="Ma J."/>
        </authorList>
    </citation>
    <scope>NUCLEOTIDE SEQUENCE [LARGE SCALE GENOMIC DNA]</scope>
    <source>
        <strain evidence="7">CGMCC 1.16060</strain>
    </source>
</reference>
<dbReference type="PANTHER" id="PTHR43285">
    <property type="entry name" value="ANTHRANILATE PHOSPHORIBOSYLTRANSFERASE"/>
    <property type="match status" value="1"/>
</dbReference>
<evidence type="ECO:0000259" key="4">
    <source>
        <dbReference type="Pfam" id="PF00591"/>
    </source>
</evidence>
<dbReference type="HAMAP" id="MF_00211">
    <property type="entry name" value="TrpD"/>
    <property type="match status" value="1"/>
</dbReference>
<feature type="binding site" evidence="3">
    <location>
        <begin position="89"/>
        <end position="92"/>
    </location>
    <ligand>
        <name>5-phospho-alpha-D-ribose 1-diphosphate</name>
        <dbReference type="ChEBI" id="CHEBI:58017"/>
    </ligand>
</feature>
<keyword evidence="3" id="KW-0057">Aromatic amino acid biosynthesis</keyword>
<gene>
    <name evidence="3 6" type="primary">trpD</name>
    <name evidence="6" type="ORF">GCM10011518_21160</name>
</gene>
<dbReference type="RefSeq" id="WP_163394306.1">
    <property type="nucleotide sequence ID" value="NZ_BMKP01000004.1"/>
</dbReference>
<evidence type="ECO:0000256" key="3">
    <source>
        <dbReference type="HAMAP-Rule" id="MF_00211"/>
    </source>
</evidence>
<dbReference type="SUPFAM" id="SSF47648">
    <property type="entry name" value="Nucleoside phosphorylase/phosphoribosyltransferase N-terminal domain"/>
    <property type="match status" value="1"/>
</dbReference>
<comment type="subunit">
    <text evidence="3">Homodimer.</text>
</comment>
<dbReference type="Pfam" id="PF02885">
    <property type="entry name" value="Glycos_trans_3N"/>
    <property type="match status" value="1"/>
</dbReference>
<evidence type="ECO:0000256" key="1">
    <source>
        <dbReference type="ARBA" id="ARBA00022676"/>
    </source>
</evidence>
<feature type="binding site" evidence="3">
    <location>
        <begin position="107"/>
        <end position="115"/>
    </location>
    <ligand>
        <name>5-phospho-alpha-D-ribose 1-diphosphate</name>
        <dbReference type="ChEBI" id="CHEBI:58017"/>
    </ligand>
</feature>
<dbReference type="InterPro" id="IPR017459">
    <property type="entry name" value="Glycosyl_Trfase_fam3_N_dom"/>
</dbReference>
<evidence type="ECO:0000313" key="7">
    <source>
        <dbReference type="Proteomes" id="UP000655016"/>
    </source>
</evidence>
<feature type="binding site" evidence="3">
    <location>
        <position position="224"/>
    </location>
    <ligand>
        <name>Mg(2+)</name>
        <dbReference type="ChEBI" id="CHEBI:18420"/>
        <label>1</label>
    </ligand>
</feature>
<feature type="binding site" evidence="3">
    <location>
        <position position="223"/>
    </location>
    <ligand>
        <name>Mg(2+)</name>
        <dbReference type="ChEBI" id="CHEBI:18420"/>
        <label>2</label>
    </ligand>
</feature>
<dbReference type="EMBL" id="BMKP01000004">
    <property type="protein sequence ID" value="GGF11730.1"/>
    <property type="molecule type" value="Genomic_DNA"/>
</dbReference>
<keyword evidence="3" id="KW-0460">Magnesium</keyword>
<comment type="caution">
    <text evidence="6">The sequence shown here is derived from an EMBL/GenBank/DDBJ whole genome shotgun (WGS) entry which is preliminary data.</text>
</comment>